<dbReference type="NCBIfam" id="TIGR04474">
    <property type="entry name" value="tcm_partner"/>
    <property type="match status" value="1"/>
</dbReference>
<comment type="caution">
    <text evidence="1">The sequence shown here is derived from an EMBL/GenBank/DDBJ whole genome shotgun (WGS) entry which is preliminary data.</text>
</comment>
<evidence type="ECO:0000313" key="1">
    <source>
        <dbReference type="EMBL" id="MEB3103541.1"/>
    </source>
</evidence>
<protein>
    <submittedName>
        <fullName evidence="1">Three-Cys-motif partner protein TcmP</fullName>
    </submittedName>
</protein>
<gene>
    <name evidence="1" type="primary">tcmP</name>
    <name evidence="1" type="ORF">VF724_18050</name>
</gene>
<accession>A0ABU5ZLY9</accession>
<keyword evidence="2" id="KW-1185">Reference proteome</keyword>
<sequence>RRILIATLTSVTKTKNHRHWRFRIHCQLKWLMTTFEDGQEGSPLIAINNLFSLQRDFQYNKECRFYIHTVELLEDYHNMLQQMALTSPFPSQINNYCGEFKYHVDRLLASTTGSPALYFVDPFGYKGVHMADITKILSERAHEVLINVMSYSLVRNYRIQNNQVELCNFFGIDKLPPNIVDYIKMATSDDVLKNQTSRSVFEKLEDQIIDLYVHKLKSQFNEPVYALKKRIYSPLNPNVYFHLVFATRSRAGLIEMKDSMIAFEPLRIQAEDAYHASTKSIKALYADDLFSESTNAKSYDYMAFIEEVIVHFNNRVITYGQVIDHFLQFSPLPFRDGANQKSVYDFSVRLFKKNSFITVSSQSFANHKDADKLSIQINLPRDYLSRVSQKESTVQQIDMFNDLI</sequence>
<organism evidence="1 2">
    <name type="scientific">Ferviditalea candida</name>
    <dbReference type="NCBI Taxonomy" id="3108399"/>
    <lineage>
        <taxon>Bacteria</taxon>
        <taxon>Bacillati</taxon>
        <taxon>Bacillota</taxon>
        <taxon>Bacilli</taxon>
        <taxon>Bacillales</taxon>
        <taxon>Paenibacillaceae</taxon>
        <taxon>Ferviditalea</taxon>
    </lineage>
</organism>
<reference evidence="1" key="1">
    <citation type="submission" date="2023-12" db="EMBL/GenBank/DDBJ databases">
        <title>Fervidustalea candida gen. nov., sp. nov., a novel member of the family Paenibacillaceae isolated from a geothermal area.</title>
        <authorList>
            <person name="Li W.-J."/>
            <person name="Jiao J.-Y."/>
            <person name="Chen Y."/>
        </authorList>
    </citation>
    <scope>NUCLEOTIDE SEQUENCE</scope>
    <source>
        <strain evidence="1">SYSU GA230002</strain>
    </source>
</reference>
<feature type="non-terminal residue" evidence="1">
    <location>
        <position position="1"/>
    </location>
</feature>
<name>A0ABU5ZLY9_9BACL</name>
<dbReference type="InterPro" id="IPR031009">
    <property type="entry name" value="Tcm_partner"/>
</dbReference>
<evidence type="ECO:0000313" key="2">
    <source>
        <dbReference type="Proteomes" id="UP001310386"/>
    </source>
</evidence>
<proteinExistence type="predicted"/>
<dbReference type="EMBL" id="JAYJLD010000039">
    <property type="protein sequence ID" value="MEB3103541.1"/>
    <property type="molecule type" value="Genomic_DNA"/>
</dbReference>
<dbReference type="Proteomes" id="UP001310386">
    <property type="component" value="Unassembled WGS sequence"/>
</dbReference>
<dbReference type="RefSeq" id="WP_371755670.1">
    <property type="nucleotide sequence ID" value="NZ_JAYJLD010000039.1"/>
</dbReference>